<evidence type="ECO:0000313" key="1">
    <source>
        <dbReference type="EMBL" id="CDM06629.1"/>
    </source>
</evidence>
<organism evidence="1 2">
    <name type="scientific">Bacteroides xylanisolvens SD CC 1b</name>
    <dbReference type="NCBI Taxonomy" id="702447"/>
    <lineage>
        <taxon>Bacteria</taxon>
        <taxon>Pseudomonadati</taxon>
        <taxon>Bacteroidota</taxon>
        <taxon>Bacteroidia</taxon>
        <taxon>Bacteroidales</taxon>
        <taxon>Bacteroidaceae</taxon>
        <taxon>Bacteroides</taxon>
    </lineage>
</organism>
<reference evidence="1 2" key="1">
    <citation type="submission" date="2013-12" db="EMBL/GenBank/DDBJ databases">
        <title>Improved hybrid genome assemblies of Bacteroides xylanisolvens SD CC 1b and Bacteroides xylanisolvens SD CC 2a using Illumina and 454 Sequencing.</title>
        <authorList>
            <person name="Ramaraj T."/>
            <person name="Sundararajan A."/>
            <person name="Mudge J."/>
            <person name="Schilkey F.D."/>
            <person name="Delvecchio V."/>
            <person name="Donlon M."/>
            <person name="Ziemer C."/>
        </authorList>
    </citation>
    <scope>NUCLEOTIDE SEQUENCE [LARGE SCALE GENOMIC DNA]</scope>
</reference>
<accession>W6PA77</accession>
<name>W6PA77_9BACE</name>
<evidence type="ECO:0000313" key="2">
    <source>
        <dbReference type="Proteomes" id="UP000019380"/>
    </source>
</evidence>
<comment type="caution">
    <text evidence="1">The sequence shown here is derived from an EMBL/GenBank/DDBJ whole genome shotgun (WGS) entry which is preliminary data.</text>
</comment>
<dbReference type="AlphaFoldDB" id="W6PA77"/>
<dbReference type="EMBL" id="CBXG010000046">
    <property type="protein sequence ID" value="CDM06629.1"/>
    <property type="molecule type" value="Genomic_DNA"/>
</dbReference>
<dbReference type="Proteomes" id="UP000019380">
    <property type="component" value="Unassembled WGS sequence"/>
</dbReference>
<sequence length="74" mass="8899">MYGIKSCNFIYQHIEKHLILQKYDSFLDLLSKNIKTNRNKIVFFAVEFLKEKYEEIYNRNIGDASIHQYDVSYG</sequence>
<protein>
    <submittedName>
        <fullName evidence="1">Uncharacterized protein</fullName>
    </submittedName>
</protein>
<proteinExistence type="predicted"/>
<gene>
    <name evidence="1" type="ORF">BN890_42320</name>
</gene>